<dbReference type="PANTHER" id="PTHR40394:SF2">
    <property type="entry name" value="QUINOL:CYTOCHROME C OXIDOREDUCTASE MEMBRANE PROTEIN"/>
    <property type="match status" value="1"/>
</dbReference>
<evidence type="ECO:0000313" key="6">
    <source>
        <dbReference type="EMBL" id="AWT59592.1"/>
    </source>
</evidence>
<protein>
    <recommendedName>
        <fullName evidence="5">Cytochrome c domain-containing protein</fullName>
    </recommendedName>
</protein>
<dbReference type="Pfam" id="PF13442">
    <property type="entry name" value="Cytochrome_CBB3"/>
    <property type="match status" value="1"/>
</dbReference>
<organism evidence="6 7">
    <name type="scientific">Candidatus Moanibacter tarae</name>
    <dbReference type="NCBI Taxonomy" id="2200854"/>
    <lineage>
        <taxon>Bacteria</taxon>
        <taxon>Pseudomonadati</taxon>
        <taxon>Verrucomicrobiota</taxon>
        <taxon>Opitutia</taxon>
        <taxon>Puniceicoccales</taxon>
        <taxon>Puniceicoccales incertae sedis</taxon>
        <taxon>Candidatus Moanibacter</taxon>
    </lineage>
</organism>
<accession>A0A2Z4APE9</accession>
<evidence type="ECO:0000259" key="5">
    <source>
        <dbReference type="PROSITE" id="PS51007"/>
    </source>
</evidence>
<dbReference type="InterPro" id="IPR036909">
    <property type="entry name" value="Cyt_c-like_dom_sf"/>
</dbReference>
<evidence type="ECO:0000256" key="1">
    <source>
        <dbReference type="ARBA" id="ARBA00022617"/>
    </source>
</evidence>
<feature type="domain" description="Cytochrome c" evidence="5">
    <location>
        <begin position="97"/>
        <end position="182"/>
    </location>
</feature>
<dbReference type="Proteomes" id="UP000247465">
    <property type="component" value="Chromosome"/>
</dbReference>
<evidence type="ECO:0000313" key="7">
    <source>
        <dbReference type="Proteomes" id="UP000247465"/>
    </source>
</evidence>
<dbReference type="GO" id="GO:0046872">
    <property type="term" value="F:metal ion binding"/>
    <property type="evidence" value="ECO:0007669"/>
    <property type="project" value="UniProtKB-KW"/>
</dbReference>
<sequence>MKLFLSIVVFLVVVTVSIMGVRGSRSEKPPLEVFPDMDRQPRLKPQGGSGFFLDGRGDRPSVSGTVPLGSFHEDEYYATGRKDGEYGSGFPIAVTQEFLELGREKYAIFCAVCHGETGDGNGITKKHGMTLTPSYHDEVRRSLLEGDIYNTINKGKNNMGPYGHKLRIEERWAIVAYLRVLQRARNASIEDVAAHARGDLGL</sequence>
<dbReference type="AlphaFoldDB" id="A0A2Z4APE9"/>
<dbReference type="KEGG" id="mtar:DF168_00784"/>
<evidence type="ECO:0000256" key="2">
    <source>
        <dbReference type="ARBA" id="ARBA00022723"/>
    </source>
</evidence>
<keyword evidence="3 4" id="KW-0408">Iron</keyword>
<gene>
    <name evidence="6" type="ORF">DF168_00784</name>
</gene>
<dbReference type="InterPro" id="IPR009056">
    <property type="entry name" value="Cyt_c-like_dom"/>
</dbReference>
<dbReference type="EMBL" id="CP029803">
    <property type="protein sequence ID" value="AWT59592.1"/>
    <property type="molecule type" value="Genomic_DNA"/>
</dbReference>
<dbReference type="PROSITE" id="PS51007">
    <property type="entry name" value="CYTC"/>
    <property type="match status" value="1"/>
</dbReference>
<dbReference type="GO" id="GO:0020037">
    <property type="term" value="F:heme binding"/>
    <property type="evidence" value="ECO:0007669"/>
    <property type="project" value="InterPro"/>
</dbReference>
<keyword evidence="1 4" id="KW-0349">Heme</keyword>
<dbReference type="SUPFAM" id="SSF46626">
    <property type="entry name" value="Cytochrome c"/>
    <property type="match status" value="1"/>
</dbReference>
<dbReference type="GO" id="GO:0009055">
    <property type="term" value="F:electron transfer activity"/>
    <property type="evidence" value="ECO:0007669"/>
    <property type="project" value="InterPro"/>
</dbReference>
<dbReference type="Gene3D" id="1.10.760.10">
    <property type="entry name" value="Cytochrome c-like domain"/>
    <property type="match status" value="1"/>
</dbReference>
<dbReference type="PANTHER" id="PTHR40394">
    <property type="entry name" value="LIPOPROTEIN-RELATED"/>
    <property type="match status" value="1"/>
</dbReference>
<name>A0A2Z4APE9_9BACT</name>
<reference evidence="6 7" key="1">
    <citation type="submission" date="2018-06" db="EMBL/GenBank/DDBJ databases">
        <title>Draft Genome Sequence of a Novel Marine Bacterium Related to the Verrucomicrobia.</title>
        <authorList>
            <person name="Vosseberg J."/>
            <person name="Martijn J."/>
            <person name="Ettema T.J.G."/>
        </authorList>
    </citation>
    <scope>NUCLEOTIDE SEQUENCE [LARGE SCALE GENOMIC DNA]</scope>
    <source>
        <strain evidence="6">TARA_B100001123</strain>
    </source>
</reference>
<keyword evidence="2 4" id="KW-0479">Metal-binding</keyword>
<evidence type="ECO:0000256" key="4">
    <source>
        <dbReference type="PROSITE-ProRule" id="PRU00433"/>
    </source>
</evidence>
<evidence type="ECO:0000256" key="3">
    <source>
        <dbReference type="ARBA" id="ARBA00023004"/>
    </source>
</evidence>
<proteinExistence type="predicted"/>